<evidence type="ECO:0000313" key="1">
    <source>
        <dbReference type="EMBL" id="JAT25771.1"/>
    </source>
</evidence>
<dbReference type="AlphaFoldDB" id="A0A1B6LPT4"/>
<dbReference type="SUPFAM" id="SSF52266">
    <property type="entry name" value="SGNH hydrolase"/>
    <property type="match status" value="1"/>
</dbReference>
<dbReference type="EMBL" id="GEBQ01014206">
    <property type="protein sequence ID" value="JAT25771.1"/>
    <property type="molecule type" value="Transcribed_RNA"/>
</dbReference>
<dbReference type="Gene3D" id="3.40.50.1110">
    <property type="entry name" value="SGNH hydrolase"/>
    <property type="match status" value="1"/>
</dbReference>
<sequence>GTNDVSKNHAKEMLAALKKRLHSLMTSRTIVFTLPHRHDLPKWSCVNKEVERTNNSIVQICKHFRNVKCLDISKIGARFHTKHGLHLNGLGKKYVTDLVLEVVDEFGGSLETNNEEPIALKN</sequence>
<feature type="non-terminal residue" evidence="1">
    <location>
        <position position="1"/>
    </location>
</feature>
<evidence type="ECO:0008006" key="2">
    <source>
        <dbReference type="Google" id="ProtNLM"/>
    </source>
</evidence>
<dbReference type="InterPro" id="IPR036514">
    <property type="entry name" value="SGNH_hydro_sf"/>
</dbReference>
<organism evidence="1">
    <name type="scientific">Graphocephala atropunctata</name>
    <dbReference type="NCBI Taxonomy" id="36148"/>
    <lineage>
        <taxon>Eukaryota</taxon>
        <taxon>Metazoa</taxon>
        <taxon>Ecdysozoa</taxon>
        <taxon>Arthropoda</taxon>
        <taxon>Hexapoda</taxon>
        <taxon>Insecta</taxon>
        <taxon>Pterygota</taxon>
        <taxon>Neoptera</taxon>
        <taxon>Paraneoptera</taxon>
        <taxon>Hemiptera</taxon>
        <taxon>Auchenorrhyncha</taxon>
        <taxon>Membracoidea</taxon>
        <taxon>Cicadellidae</taxon>
        <taxon>Cicadellinae</taxon>
        <taxon>Cicadellini</taxon>
        <taxon>Graphocephala</taxon>
    </lineage>
</organism>
<reference evidence="1" key="1">
    <citation type="submission" date="2015-11" db="EMBL/GenBank/DDBJ databases">
        <title>De novo transcriptome assembly of four potential Pierce s Disease insect vectors from Arizona vineyards.</title>
        <authorList>
            <person name="Tassone E.E."/>
        </authorList>
    </citation>
    <scope>NUCLEOTIDE SEQUENCE</scope>
</reference>
<protein>
    <recommendedName>
        <fullName evidence="2">SGNH hydrolase-type esterase domain-containing protein</fullName>
    </recommendedName>
</protein>
<feature type="non-terminal residue" evidence="1">
    <location>
        <position position="122"/>
    </location>
</feature>
<accession>A0A1B6LPT4</accession>
<gene>
    <name evidence="1" type="ORF">g.50747</name>
</gene>
<name>A0A1B6LPT4_9HEMI</name>
<proteinExistence type="predicted"/>